<feature type="domain" description="HTH luxR-type" evidence="4">
    <location>
        <begin position="226"/>
        <end position="291"/>
    </location>
</feature>
<gene>
    <name evidence="5" type="ORF">EV378_4646</name>
</gene>
<dbReference type="Gene3D" id="3.30.450.40">
    <property type="match status" value="1"/>
</dbReference>
<name>A0A4R1HJL1_PSEEN</name>
<dbReference type="OrthoDB" id="4069167at2"/>
<dbReference type="RefSeq" id="WP_132429541.1">
    <property type="nucleotide sequence ID" value="NZ_SMFZ01000002.1"/>
</dbReference>
<dbReference type="PANTHER" id="PTHR44688">
    <property type="entry name" value="DNA-BINDING TRANSCRIPTIONAL ACTIVATOR DEVR_DOSR"/>
    <property type="match status" value="1"/>
</dbReference>
<dbReference type="InterPro" id="IPR000792">
    <property type="entry name" value="Tscrpt_reg_LuxR_C"/>
</dbReference>
<dbReference type="PROSITE" id="PS50043">
    <property type="entry name" value="HTH_LUXR_2"/>
    <property type="match status" value="1"/>
</dbReference>
<keyword evidence="3" id="KW-0804">Transcription</keyword>
<dbReference type="AlphaFoldDB" id="A0A4R1HJL1"/>
<dbReference type="CDD" id="cd06170">
    <property type="entry name" value="LuxR_C_like"/>
    <property type="match status" value="1"/>
</dbReference>
<proteinExistence type="predicted"/>
<dbReference type="PRINTS" id="PR00038">
    <property type="entry name" value="HTHLUXR"/>
</dbReference>
<dbReference type="SMART" id="SM00421">
    <property type="entry name" value="HTH_LUXR"/>
    <property type="match status" value="1"/>
</dbReference>
<evidence type="ECO:0000256" key="3">
    <source>
        <dbReference type="ARBA" id="ARBA00023163"/>
    </source>
</evidence>
<keyword evidence="6" id="KW-1185">Reference proteome</keyword>
<evidence type="ECO:0000313" key="6">
    <source>
        <dbReference type="Proteomes" id="UP000295560"/>
    </source>
</evidence>
<evidence type="ECO:0000259" key="4">
    <source>
        <dbReference type="PROSITE" id="PS50043"/>
    </source>
</evidence>
<dbReference type="Pfam" id="PF00196">
    <property type="entry name" value="GerE"/>
    <property type="match status" value="1"/>
</dbReference>
<accession>A0A4R1HJL1</accession>
<dbReference type="InterPro" id="IPR003018">
    <property type="entry name" value="GAF"/>
</dbReference>
<dbReference type="InterPro" id="IPR016032">
    <property type="entry name" value="Sig_transdc_resp-reg_C-effctor"/>
</dbReference>
<dbReference type="Gene3D" id="1.10.10.10">
    <property type="entry name" value="Winged helix-like DNA-binding domain superfamily/Winged helix DNA-binding domain"/>
    <property type="match status" value="1"/>
</dbReference>
<evidence type="ECO:0000256" key="1">
    <source>
        <dbReference type="ARBA" id="ARBA00023015"/>
    </source>
</evidence>
<keyword evidence="1" id="KW-0805">Transcription regulation</keyword>
<dbReference type="SUPFAM" id="SSF55781">
    <property type="entry name" value="GAF domain-like"/>
    <property type="match status" value="1"/>
</dbReference>
<dbReference type="PANTHER" id="PTHR44688:SF16">
    <property type="entry name" value="DNA-BINDING TRANSCRIPTIONAL ACTIVATOR DEVR_DOSR"/>
    <property type="match status" value="1"/>
</dbReference>
<dbReference type="InterPro" id="IPR029016">
    <property type="entry name" value="GAF-like_dom_sf"/>
</dbReference>
<dbReference type="GO" id="GO:0006355">
    <property type="term" value="P:regulation of DNA-templated transcription"/>
    <property type="evidence" value="ECO:0007669"/>
    <property type="project" value="InterPro"/>
</dbReference>
<evidence type="ECO:0000313" key="5">
    <source>
        <dbReference type="EMBL" id="TCK20685.1"/>
    </source>
</evidence>
<dbReference type="Proteomes" id="UP000295560">
    <property type="component" value="Unassembled WGS sequence"/>
</dbReference>
<dbReference type="InterPro" id="IPR036388">
    <property type="entry name" value="WH-like_DNA-bd_sf"/>
</dbReference>
<dbReference type="EMBL" id="SMFZ01000002">
    <property type="protein sequence ID" value="TCK20685.1"/>
    <property type="molecule type" value="Genomic_DNA"/>
</dbReference>
<sequence length="294" mass="32007">MARGETAVADRDHLADAARRLRMTANLDVTFRGRFATDRRSFTLASLYGCRTAALRGLSIQPGAGVGGKAMAQVRPVTVDDYTRADDISHQYDRAVGAEGIRAMLAVPVRTEHGVVGVLYGGIRTTQTIGEPVVRQAVRLAREAEFRIAVDEIVERRLAEVAPLRAGGDGLADQNGVDRERLREVQAELLEIAHAAPDSSTRQRLSALSRRIVDPIENTPTPGDPNPEPVVRLSEREVDVLIQVAVGCNNAEIGRRLSILPTTVKSYLQSAMRKLDAHNRVEAVCTARRLGLIP</sequence>
<dbReference type="Pfam" id="PF13185">
    <property type="entry name" value="GAF_2"/>
    <property type="match status" value="1"/>
</dbReference>
<reference evidence="5 6" key="1">
    <citation type="submission" date="2019-03" db="EMBL/GenBank/DDBJ databases">
        <title>Sequencing the genomes of 1000 actinobacteria strains.</title>
        <authorList>
            <person name="Klenk H.-P."/>
        </authorList>
    </citation>
    <scope>NUCLEOTIDE SEQUENCE [LARGE SCALE GENOMIC DNA]</scope>
    <source>
        <strain evidence="5 6">DSM 44969</strain>
    </source>
</reference>
<dbReference type="SUPFAM" id="SSF46894">
    <property type="entry name" value="C-terminal effector domain of the bipartite response regulators"/>
    <property type="match status" value="1"/>
</dbReference>
<keyword evidence="2" id="KW-0238">DNA-binding</keyword>
<comment type="caution">
    <text evidence="5">The sequence shown here is derived from an EMBL/GenBank/DDBJ whole genome shotgun (WGS) entry which is preliminary data.</text>
</comment>
<dbReference type="PROSITE" id="PS00622">
    <property type="entry name" value="HTH_LUXR_1"/>
    <property type="match status" value="1"/>
</dbReference>
<organism evidence="5 6">
    <name type="scientific">Pseudonocardia endophytica</name>
    <dbReference type="NCBI Taxonomy" id="401976"/>
    <lineage>
        <taxon>Bacteria</taxon>
        <taxon>Bacillati</taxon>
        <taxon>Actinomycetota</taxon>
        <taxon>Actinomycetes</taxon>
        <taxon>Pseudonocardiales</taxon>
        <taxon>Pseudonocardiaceae</taxon>
        <taxon>Pseudonocardia</taxon>
    </lineage>
</organism>
<protein>
    <submittedName>
        <fullName evidence="5">LuxR family GAF modulated transcriptional regulator</fullName>
    </submittedName>
</protein>
<evidence type="ECO:0000256" key="2">
    <source>
        <dbReference type="ARBA" id="ARBA00023125"/>
    </source>
</evidence>
<dbReference type="GO" id="GO:0003677">
    <property type="term" value="F:DNA binding"/>
    <property type="evidence" value="ECO:0007669"/>
    <property type="project" value="UniProtKB-KW"/>
</dbReference>